<dbReference type="InterPro" id="IPR016181">
    <property type="entry name" value="Acyl_CoA_acyltransferase"/>
</dbReference>
<evidence type="ECO:0000313" key="2">
    <source>
        <dbReference type="EMBL" id="ASP28760.1"/>
    </source>
</evidence>
<reference evidence="2 3" key="1">
    <citation type="submission" date="2017-07" db="EMBL/GenBank/DDBJ databases">
        <title>Complete genome sequence of Spiroplasma corruscae EC-1 (DSM 19793).</title>
        <authorList>
            <person name="Tsai Y.-M."/>
            <person name="Lo W.-S."/>
            <person name="Kuo C.-H."/>
        </authorList>
    </citation>
    <scope>NUCLEOTIDE SEQUENCE [LARGE SCALE GENOMIC DNA]</scope>
    <source>
        <strain evidence="2 3">EC-1</strain>
    </source>
</reference>
<evidence type="ECO:0000259" key="1">
    <source>
        <dbReference type="PROSITE" id="PS51186"/>
    </source>
</evidence>
<name>A0A222EQG2_9MOLU</name>
<accession>A0A222EQG2</accession>
<dbReference type="RefSeq" id="WP_094049809.1">
    <property type="nucleotide sequence ID" value="NZ_CP022535.1"/>
</dbReference>
<keyword evidence="3" id="KW-1185">Reference proteome</keyword>
<feature type="domain" description="N-acetyltransferase" evidence="1">
    <location>
        <begin position="7"/>
        <end position="145"/>
    </location>
</feature>
<dbReference type="GO" id="GO:0016747">
    <property type="term" value="F:acyltransferase activity, transferring groups other than amino-acyl groups"/>
    <property type="evidence" value="ECO:0007669"/>
    <property type="project" value="InterPro"/>
</dbReference>
<dbReference type="KEGG" id="scou:SCORR_v1c09880"/>
<dbReference type="EMBL" id="CP022535">
    <property type="protein sequence ID" value="ASP28760.1"/>
    <property type="molecule type" value="Genomic_DNA"/>
</dbReference>
<proteinExistence type="predicted"/>
<dbReference type="PROSITE" id="PS51186">
    <property type="entry name" value="GNAT"/>
    <property type="match status" value="1"/>
</dbReference>
<dbReference type="InterPro" id="IPR000182">
    <property type="entry name" value="GNAT_dom"/>
</dbReference>
<sequence>MGLQFEQDFGTNNEVFKKAIKLREKVFITERGSIRNNDIDDYDDKGYHFIATHNNELVCCARVILKNDKLYWGRIAVEKEYRSQKIGAVVLEKLKEFSKDVLKQEIVYINAVYNVKDFYTKFGFIEFNDIFVEDGVNHIAMKLKM</sequence>
<gene>
    <name evidence="2" type="primary">elaA</name>
    <name evidence="2" type="ORF">SCORR_v1c09880</name>
</gene>
<dbReference type="Pfam" id="PF13673">
    <property type="entry name" value="Acetyltransf_10"/>
    <property type="match status" value="1"/>
</dbReference>
<protein>
    <submittedName>
        <fullName evidence="2">ElaA protein</fullName>
    </submittedName>
</protein>
<dbReference type="Gene3D" id="3.40.630.30">
    <property type="match status" value="1"/>
</dbReference>
<dbReference type="AlphaFoldDB" id="A0A222EQG2"/>
<dbReference type="Proteomes" id="UP000203229">
    <property type="component" value="Chromosome"/>
</dbReference>
<evidence type="ECO:0000313" key="3">
    <source>
        <dbReference type="Proteomes" id="UP000203229"/>
    </source>
</evidence>
<dbReference type="OrthoDB" id="9796171at2"/>
<dbReference type="SUPFAM" id="SSF55729">
    <property type="entry name" value="Acyl-CoA N-acyltransferases (Nat)"/>
    <property type="match status" value="1"/>
</dbReference>
<organism evidence="2 3">
    <name type="scientific">Spiroplasma corruscae</name>
    <dbReference type="NCBI Taxonomy" id="216934"/>
    <lineage>
        <taxon>Bacteria</taxon>
        <taxon>Bacillati</taxon>
        <taxon>Mycoplasmatota</taxon>
        <taxon>Mollicutes</taxon>
        <taxon>Entomoplasmatales</taxon>
        <taxon>Spiroplasmataceae</taxon>
        <taxon>Spiroplasma</taxon>
    </lineage>
</organism>
<dbReference type="CDD" id="cd04301">
    <property type="entry name" value="NAT_SF"/>
    <property type="match status" value="1"/>
</dbReference>